<name>A0A0V1GXL9_9BILA</name>
<gene>
    <name evidence="1" type="primary">SCAND3</name>
    <name evidence="1" type="ORF">T11_7642</name>
</gene>
<accession>A0A0V1GXL9</accession>
<proteinExistence type="predicted"/>
<reference evidence="1 2" key="1">
    <citation type="submission" date="2015-01" db="EMBL/GenBank/DDBJ databases">
        <title>Evolution of Trichinella species and genotypes.</title>
        <authorList>
            <person name="Korhonen P.K."/>
            <person name="Edoardo P."/>
            <person name="Giuseppe L.R."/>
            <person name="Gasser R.B."/>
        </authorList>
    </citation>
    <scope>NUCLEOTIDE SEQUENCE [LARGE SCALE GENOMIC DNA]</scope>
    <source>
        <strain evidence="1">ISS1029</strain>
    </source>
</reference>
<dbReference type="AlphaFoldDB" id="A0A0V1GXL9"/>
<dbReference type="EMBL" id="JYDP01000210">
    <property type="protein sequence ID" value="KRZ02941.1"/>
    <property type="molecule type" value="Genomic_DNA"/>
</dbReference>
<dbReference type="Proteomes" id="UP000055024">
    <property type="component" value="Unassembled WGS sequence"/>
</dbReference>
<sequence length="255" mass="29190">MASDGALAMVCRYRRFATLLKETVPDVRTAHCVLRRHHLVAMNFSREMHAALKVCIKAVNKIKGHLMNCRRFAMLCEKNDETFNQLLVHTEFLPDVDQTLCDKLKRYEASRNPYGVDDIKRFPISVKDRRGRLADKIVEVAHCYECLLKATSGHQSKRHATAAEIIWLAAAFDRNHIKFIRALQIKADTRKNVRYRMSMFTCIITRDGNLELKAPCNGMVCGLLCNAITGTLEDYGNKKIWDSADASARPHDQFY</sequence>
<dbReference type="STRING" id="268475.A0A0V1GXL9"/>
<evidence type="ECO:0000313" key="2">
    <source>
        <dbReference type="Proteomes" id="UP000055024"/>
    </source>
</evidence>
<comment type="caution">
    <text evidence="1">The sequence shown here is derived from an EMBL/GenBank/DDBJ whole genome shotgun (WGS) entry which is preliminary data.</text>
</comment>
<keyword evidence="2" id="KW-1185">Reference proteome</keyword>
<protein>
    <submittedName>
        <fullName evidence="1">SCAN domain-containing protein 3</fullName>
    </submittedName>
</protein>
<dbReference type="OrthoDB" id="10624830at2759"/>
<dbReference type="PANTHER" id="PTHR45913:SF22">
    <property type="entry name" value="SCAN BOX DOMAIN-CONTAINING PROTEIN"/>
    <property type="match status" value="1"/>
</dbReference>
<evidence type="ECO:0000313" key="1">
    <source>
        <dbReference type="EMBL" id="KRZ02941.1"/>
    </source>
</evidence>
<dbReference type="PANTHER" id="PTHR45913">
    <property type="entry name" value="EPM2A-INTERACTING PROTEIN 1"/>
    <property type="match status" value="1"/>
</dbReference>
<organism evidence="1 2">
    <name type="scientific">Trichinella zimbabwensis</name>
    <dbReference type="NCBI Taxonomy" id="268475"/>
    <lineage>
        <taxon>Eukaryota</taxon>
        <taxon>Metazoa</taxon>
        <taxon>Ecdysozoa</taxon>
        <taxon>Nematoda</taxon>
        <taxon>Enoplea</taxon>
        <taxon>Dorylaimia</taxon>
        <taxon>Trichinellida</taxon>
        <taxon>Trichinellidae</taxon>
        <taxon>Trichinella</taxon>
    </lineage>
</organism>